<comment type="caution">
    <text evidence="1">The sequence shown here is derived from an EMBL/GenBank/DDBJ whole genome shotgun (WGS) entry which is preliminary data.</text>
</comment>
<keyword evidence="2" id="KW-1185">Reference proteome</keyword>
<dbReference type="RefSeq" id="WP_378392698.1">
    <property type="nucleotide sequence ID" value="NZ_JBHLWM010000012.1"/>
</dbReference>
<gene>
    <name evidence="1" type="ORF">ACFFJ6_24045</name>
</gene>
<organism evidence="1 2">
    <name type="scientific">Rhodopseudomonas telluris</name>
    <dbReference type="NCBI Taxonomy" id="644215"/>
    <lineage>
        <taxon>Bacteria</taxon>
        <taxon>Pseudomonadati</taxon>
        <taxon>Pseudomonadota</taxon>
        <taxon>Alphaproteobacteria</taxon>
        <taxon>Hyphomicrobiales</taxon>
        <taxon>Nitrobacteraceae</taxon>
        <taxon>Rhodopseudomonas</taxon>
    </lineage>
</organism>
<dbReference type="Proteomes" id="UP001589775">
    <property type="component" value="Unassembled WGS sequence"/>
</dbReference>
<name>A0ABV6F0G2_9BRAD</name>
<dbReference type="EMBL" id="JBHLWM010000012">
    <property type="protein sequence ID" value="MFC0243576.1"/>
    <property type="molecule type" value="Genomic_DNA"/>
</dbReference>
<sequence>MAHPIESLIETLLYYLSRVHHDDTTASIAEHASELLMTLLDQGTFSDAALTRSSKNCVKNNNTGNASALLLKCNREKWSWSFVEIDTSSESIRPSNDNAST</sequence>
<evidence type="ECO:0000313" key="1">
    <source>
        <dbReference type="EMBL" id="MFC0243576.1"/>
    </source>
</evidence>
<proteinExistence type="predicted"/>
<evidence type="ECO:0000313" key="2">
    <source>
        <dbReference type="Proteomes" id="UP001589775"/>
    </source>
</evidence>
<accession>A0ABV6F0G2</accession>
<protein>
    <submittedName>
        <fullName evidence="1">Uncharacterized protein</fullName>
    </submittedName>
</protein>
<reference evidence="1 2" key="1">
    <citation type="submission" date="2024-09" db="EMBL/GenBank/DDBJ databases">
        <authorList>
            <person name="Sun Q."/>
            <person name="Mori K."/>
        </authorList>
    </citation>
    <scope>NUCLEOTIDE SEQUENCE [LARGE SCALE GENOMIC DNA]</scope>
    <source>
        <strain evidence="1 2">KCTC 23279</strain>
    </source>
</reference>